<dbReference type="PROSITE" id="PS50887">
    <property type="entry name" value="GGDEF"/>
    <property type="match status" value="1"/>
</dbReference>
<dbReference type="Pfam" id="PF00990">
    <property type="entry name" value="GGDEF"/>
    <property type="match status" value="1"/>
</dbReference>
<dbReference type="PANTHER" id="PTHR45138">
    <property type="entry name" value="REGULATORY COMPONENTS OF SENSORY TRANSDUCTION SYSTEM"/>
    <property type="match status" value="1"/>
</dbReference>
<comment type="catalytic activity">
    <reaction evidence="2">
        <text>2 GTP = 3',3'-c-di-GMP + 2 diphosphate</text>
        <dbReference type="Rhea" id="RHEA:24898"/>
        <dbReference type="ChEBI" id="CHEBI:33019"/>
        <dbReference type="ChEBI" id="CHEBI:37565"/>
        <dbReference type="ChEBI" id="CHEBI:58805"/>
        <dbReference type="EC" id="2.7.7.65"/>
    </reaction>
</comment>
<evidence type="ECO:0000313" key="5">
    <source>
        <dbReference type="Proteomes" id="UP000028547"/>
    </source>
</evidence>
<dbReference type="CDD" id="cd01949">
    <property type="entry name" value="GGDEF"/>
    <property type="match status" value="1"/>
</dbReference>
<dbReference type="InterPro" id="IPR043128">
    <property type="entry name" value="Rev_trsase/Diguanyl_cyclase"/>
</dbReference>
<dbReference type="InterPro" id="IPR050469">
    <property type="entry name" value="Diguanylate_Cyclase"/>
</dbReference>
<dbReference type="GO" id="GO:0043709">
    <property type="term" value="P:cell adhesion involved in single-species biofilm formation"/>
    <property type="evidence" value="ECO:0007669"/>
    <property type="project" value="TreeGrafter"/>
</dbReference>
<accession>A0A084SNE7</accession>
<reference evidence="4 5" key="1">
    <citation type="submission" date="2014-07" db="EMBL/GenBank/DDBJ databases">
        <title>Draft Genome Sequence of Gephyronic Acid Producer, Cystobacter violaceus Strain Cb vi76.</title>
        <authorList>
            <person name="Stevens D.C."/>
            <person name="Young J."/>
            <person name="Carmichael R."/>
            <person name="Tan J."/>
            <person name="Taylor R.E."/>
        </authorList>
    </citation>
    <scope>NUCLEOTIDE SEQUENCE [LARGE SCALE GENOMIC DNA]</scope>
    <source>
        <strain evidence="4 5">Cb vi76</strain>
    </source>
</reference>
<evidence type="ECO:0000259" key="3">
    <source>
        <dbReference type="PROSITE" id="PS50887"/>
    </source>
</evidence>
<dbReference type="InterPro" id="IPR000160">
    <property type="entry name" value="GGDEF_dom"/>
</dbReference>
<dbReference type="RefSeq" id="WP_043403605.1">
    <property type="nucleotide sequence ID" value="NZ_JPMI01000228.1"/>
</dbReference>
<dbReference type="Gene3D" id="3.30.70.270">
    <property type="match status" value="1"/>
</dbReference>
<protein>
    <recommendedName>
        <fullName evidence="1">diguanylate cyclase</fullName>
        <ecNumber evidence="1">2.7.7.65</ecNumber>
    </recommendedName>
</protein>
<evidence type="ECO:0000256" key="2">
    <source>
        <dbReference type="ARBA" id="ARBA00034247"/>
    </source>
</evidence>
<dbReference type="EC" id="2.7.7.65" evidence="1"/>
<dbReference type="AlphaFoldDB" id="A0A084SNE7"/>
<proteinExistence type="predicted"/>
<dbReference type="PANTHER" id="PTHR45138:SF9">
    <property type="entry name" value="DIGUANYLATE CYCLASE DGCM-RELATED"/>
    <property type="match status" value="1"/>
</dbReference>
<gene>
    <name evidence="4" type="ORF">Q664_31585</name>
</gene>
<dbReference type="NCBIfam" id="TIGR00254">
    <property type="entry name" value="GGDEF"/>
    <property type="match status" value="1"/>
</dbReference>
<dbReference type="SMART" id="SM00267">
    <property type="entry name" value="GGDEF"/>
    <property type="match status" value="1"/>
</dbReference>
<evidence type="ECO:0000256" key="1">
    <source>
        <dbReference type="ARBA" id="ARBA00012528"/>
    </source>
</evidence>
<dbReference type="InterPro" id="IPR029787">
    <property type="entry name" value="Nucleotide_cyclase"/>
</dbReference>
<feature type="domain" description="GGDEF" evidence="3">
    <location>
        <begin position="164"/>
        <end position="295"/>
    </location>
</feature>
<dbReference type="GO" id="GO:0005886">
    <property type="term" value="C:plasma membrane"/>
    <property type="evidence" value="ECO:0007669"/>
    <property type="project" value="TreeGrafter"/>
</dbReference>
<sequence>MKITRAIVIEPGAAGRRKLKDGLEKAGLEVSAVSEWEEAPGRAPLVVLGPSVERPERVARAVRRQLPRALVLAAQQTPGKAGFADGILPLPVSAKDLQVRLPELVKLRTLSRGTPVRKARAAPASEPVRAPGEPLLDPLTQFYVFAHFKDFLFVEVKRSRRHGLPLALALVAFDPLPVRAGRELREQLHGGLALAIRRSLRDTDFPVQYSADRVLLLLPHTDLAGAHTLARRVCERVARSSLTFDDQVLRPTVSVGLSALTPGREVSFADLVRQAQSSLESAQAAGGNRVEMLAETPGLEIEGT</sequence>
<name>A0A084SNE7_9BACT</name>
<dbReference type="GO" id="GO:0052621">
    <property type="term" value="F:diguanylate cyclase activity"/>
    <property type="evidence" value="ECO:0007669"/>
    <property type="project" value="UniProtKB-EC"/>
</dbReference>
<dbReference type="GO" id="GO:1902201">
    <property type="term" value="P:negative regulation of bacterial-type flagellum-dependent cell motility"/>
    <property type="evidence" value="ECO:0007669"/>
    <property type="project" value="TreeGrafter"/>
</dbReference>
<organism evidence="4 5">
    <name type="scientific">Archangium violaceum Cb vi76</name>
    <dbReference type="NCBI Taxonomy" id="1406225"/>
    <lineage>
        <taxon>Bacteria</taxon>
        <taxon>Pseudomonadati</taxon>
        <taxon>Myxococcota</taxon>
        <taxon>Myxococcia</taxon>
        <taxon>Myxococcales</taxon>
        <taxon>Cystobacterineae</taxon>
        <taxon>Archangiaceae</taxon>
        <taxon>Archangium</taxon>
    </lineage>
</organism>
<dbReference type="EMBL" id="JPMI01000228">
    <property type="protein sequence ID" value="KFA89982.1"/>
    <property type="molecule type" value="Genomic_DNA"/>
</dbReference>
<evidence type="ECO:0000313" key="4">
    <source>
        <dbReference type="EMBL" id="KFA89982.1"/>
    </source>
</evidence>
<comment type="caution">
    <text evidence="4">The sequence shown here is derived from an EMBL/GenBank/DDBJ whole genome shotgun (WGS) entry which is preliminary data.</text>
</comment>
<dbReference type="SUPFAM" id="SSF55073">
    <property type="entry name" value="Nucleotide cyclase"/>
    <property type="match status" value="1"/>
</dbReference>
<dbReference type="Proteomes" id="UP000028547">
    <property type="component" value="Unassembled WGS sequence"/>
</dbReference>